<name>A0A399II43_9CLOT</name>
<proteinExistence type="predicted"/>
<evidence type="ECO:0000313" key="2">
    <source>
        <dbReference type="Proteomes" id="UP000265930"/>
    </source>
</evidence>
<dbReference type="AlphaFoldDB" id="A0A399II43"/>
<evidence type="ECO:0000313" key="1">
    <source>
        <dbReference type="EMBL" id="RII32580.1"/>
    </source>
</evidence>
<dbReference type="Proteomes" id="UP000265930">
    <property type="component" value="Unassembled WGS sequence"/>
</dbReference>
<reference evidence="1 2" key="1">
    <citation type="submission" date="2018-08" db="EMBL/GenBank/DDBJ databases">
        <title>Genome of Clostridium chromiireducens C1, DSM12136.</title>
        <authorList>
            <person name="Xing M."/>
            <person name="Wei Y."/>
            <person name="Ang E.L."/>
            <person name="Zhao H."/>
            <person name="Zhang Y."/>
        </authorList>
    </citation>
    <scope>NUCLEOTIDE SEQUENCE [LARGE SCALE GENOMIC DNA]</scope>
    <source>
        <strain evidence="1 2">C1</strain>
    </source>
</reference>
<protein>
    <submittedName>
        <fullName evidence="1">Uncharacterized protein</fullName>
    </submittedName>
</protein>
<gene>
    <name evidence="1" type="ORF">D2A34_23220</name>
</gene>
<sequence length="113" mass="13225">MWTEYDNHGFANEEDYIRSLKKDDSYDFSYSFEYIAKNYGNDNYDIETTNMEVSVNWSDAQLGYVISFNIPEMYKIDASQGNGSEMEFYENDVYWRLKLDLESIGIGAEAIVI</sequence>
<comment type="caution">
    <text evidence="1">The sequence shown here is derived from an EMBL/GenBank/DDBJ whole genome shotgun (WGS) entry which is preliminary data.</text>
</comment>
<organism evidence="1 2">
    <name type="scientific">Clostridium chromiireducens</name>
    <dbReference type="NCBI Taxonomy" id="225345"/>
    <lineage>
        <taxon>Bacteria</taxon>
        <taxon>Bacillati</taxon>
        <taxon>Bacillota</taxon>
        <taxon>Clostridia</taxon>
        <taxon>Eubacteriales</taxon>
        <taxon>Clostridiaceae</taxon>
        <taxon>Clostridium</taxon>
    </lineage>
</organism>
<accession>A0A399II43</accession>
<dbReference type="RefSeq" id="WP_119368057.1">
    <property type="nucleotide sequence ID" value="NZ_QXDJ01000007.1"/>
</dbReference>
<dbReference type="EMBL" id="QXDJ01000007">
    <property type="protein sequence ID" value="RII32580.1"/>
    <property type="molecule type" value="Genomic_DNA"/>
</dbReference>